<keyword evidence="3" id="KW-1185">Reference proteome</keyword>
<name>A0A2T4ATQ0_TRIHA</name>
<dbReference type="EMBL" id="KZ679675">
    <property type="protein sequence ID" value="PTB60443.1"/>
    <property type="molecule type" value="Genomic_DNA"/>
</dbReference>
<keyword evidence="1" id="KW-0472">Membrane</keyword>
<gene>
    <name evidence="2" type="ORF">M431DRAFT_181202</name>
</gene>
<sequence length="119" mass="13920">MLSAVRYAVVHLFSFPFFILFYLLHFFSLLFFFFFSSSAASASVPTVSHFFVGTFFFVSHVFPSRLSSCSFPFSVISRYRLAEMTNNRRQGSPFFSRANVNPSRWFLMHELRYLCLCLS</sequence>
<dbReference type="AlphaFoldDB" id="A0A2T4ATQ0"/>
<dbReference type="Proteomes" id="UP000241690">
    <property type="component" value="Unassembled WGS sequence"/>
</dbReference>
<accession>A0A2T4ATQ0</accession>
<dbReference type="GeneID" id="36621693"/>
<protein>
    <submittedName>
        <fullName evidence="2">Uncharacterized protein</fullName>
    </submittedName>
</protein>
<evidence type="ECO:0000256" key="1">
    <source>
        <dbReference type="SAM" id="Phobius"/>
    </source>
</evidence>
<evidence type="ECO:0000313" key="3">
    <source>
        <dbReference type="Proteomes" id="UP000241690"/>
    </source>
</evidence>
<dbReference type="RefSeq" id="XP_024780120.1">
    <property type="nucleotide sequence ID" value="XM_024913132.1"/>
</dbReference>
<evidence type="ECO:0000313" key="2">
    <source>
        <dbReference type="EMBL" id="PTB60443.1"/>
    </source>
</evidence>
<feature type="transmembrane region" description="Helical" evidence="1">
    <location>
        <begin position="42"/>
        <end position="62"/>
    </location>
</feature>
<keyword evidence="1" id="KW-0812">Transmembrane</keyword>
<proteinExistence type="predicted"/>
<organism evidence="2 3">
    <name type="scientific">Trichoderma harzianum CBS 226.95</name>
    <dbReference type="NCBI Taxonomy" id="983964"/>
    <lineage>
        <taxon>Eukaryota</taxon>
        <taxon>Fungi</taxon>
        <taxon>Dikarya</taxon>
        <taxon>Ascomycota</taxon>
        <taxon>Pezizomycotina</taxon>
        <taxon>Sordariomycetes</taxon>
        <taxon>Hypocreomycetidae</taxon>
        <taxon>Hypocreales</taxon>
        <taxon>Hypocreaceae</taxon>
        <taxon>Trichoderma</taxon>
    </lineage>
</organism>
<feature type="transmembrane region" description="Helical" evidence="1">
    <location>
        <begin position="12"/>
        <end position="36"/>
    </location>
</feature>
<keyword evidence="1" id="KW-1133">Transmembrane helix</keyword>
<reference evidence="2 3" key="1">
    <citation type="submission" date="2016-07" db="EMBL/GenBank/DDBJ databases">
        <title>Multiple horizontal gene transfer events from other fungi enriched the ability of initially mycotrophic Trichoderma (Ascomycota) to feed on dead plant biomass.</title>
        <authorList>
            <consortium name="DOE Joint Genome Institute"/>
            <person name="Aerts A."/>
            <person name="Atanasova L."/>
            <person name="Chenthamara K."/>
            <person name="Zhang J."/>
            <person name="Grujic M."/>
            <person name="Henrissat B."/>
            <person name="Kuo A."/>
            <person name="Salamov A."/>
            <person name="Lipzen A."/>
            <person name="Labutti K."/>
            <person name="Barry K."/>
            <person name="Miao Y."/>
            <person name="Rahimi M.J."/>
            <person name="Shen Q."/>
            <person name="Grigoriev I.V."/>
            <person name="Kubicek C.P."/>
            <person name="Druzhinina I.S."/>
        </authorList>
    </citation>
    <scope>NUCLEOTIDE SEQUENCE [LARGE SCALE GENOMIC DNA]</scope>
    <source>
        <strain evidence="2 3">CBS 226.95</strain>
    </source>
</reference>